<dbReference type="Proteomes" id="UP000326678">
    <property type="component" value="Chromosome Gxm1"/>
</dbReference>
<keyword evidence="2" id="KW-1185">Reference proteome</keyword>
<organism evidence="1 2">
    <name type="scientific">Nostoc sphaeroides CCNUC1</name>
    <dbReference type="NCBI Taxonomy" id="2653204"/>
    <lineage>
        <taxon>Bacteria</taxon>
        <taxon>Bacillati</taxon>
        <taxon>Cyanobacteriota</taxon>
        <taxon>Cyanophyceae</taxon>
        <taxon>Nostocales</taxon>
        <taxon>Nostocaceae</taxon>
        <taxon>Nostoc</taxon>
    </lineage>
</organism>
<gene>
    <name evidence="1" type="ORF">GXM_03581</name>
</gene>
<reference evidence="1 2" key="1">
    <citation type="submission" date="2019-10" db="EMBL/GenBank/DDBJ databases">
        <title>Genomic and transcriptomic insights into the perfect genentic adaptation of a filamentous nitrogen-fixing cyanobacterium to rice fields.</title>
        <authorList>
            <person name="Chen Z."/>
        </authorList>
    </citation>
    <scope>NUCLEOTIDE SEQUENCE [LARGE SCALE GENOMIC DNA]</scope>
    <source>
        <strain evidence="1">CCNUC1</strain>
    </source>
</reference>
<protein>
    <submittedName>
        <fullName evidence="1">Uncharacterized protein</fullName>
    </submittedName>
</protein>
<name>A0A5P8W0G5_9NOSO</name>
<dbReference type="EMBL" id="CP045226">
    <property type="protein sequence ID" value="QFS46101.1"/>
    <property type="molecule type" value="Genomic_DNA"/>
</dbReference>
<dbReference type="KEGG" id="nsh:GXM_03581"/>
<evidence type="ECO:0000313" key="2">
    <source>
        <dbReference type="Proteomes" id="UP000326678"/>
    </source>
</evidence>
<dbReference type="AlphaFoldDB" id="A0A5P8W0G5"/>
<proteinExistence type="predicted"/>
<sequence length="53" mass="5993">MGSGEWGVGDGEWGEGIVYLKFSLVAIPVRLRYFDCAQYKSRQAYSLIHTSLH</sequence>
<accession>A0A5P8W0G5</accession>
<evidence type="ECO:0000313" key="1">
    <source>
        <dbReference type="EMBL" id="QFS46101.1"/>
    </source>
</evidence>